<dbReference type="GO" id="GO:0004556">
    <property type="term" value="F:alpha-amylase activity"/>
    <property type="evidence" value="ECO:0007669"/>
    <property type="project" value="UniProtKB-EC"/>
</dbReference>
<name>A0A9W4WMQ1_9GLOM</name>
<dbReference type="SUPFAM" id="SSF51011">
    <property type="entry name" value="Glycosyl hydrolase domain"/>
    <property type="match status" value="1"/>
</dbReference>
<dbReference type="AlphaFoldDB" id="A0A9W4WMQ1"/>
<evidence type="ECO:0000256" key="10">
    <source>
        <dbReference type="ARBA" id="ARBA00023277"/>
    </source>
</evidence>
<dbReference type="EMBL" id="CAMKVN010000222">
    <property type="protein sequence ID" value="CAI2165413.1"/>
    <property type="molecule type" value="Genomic_DNA"/>
</dbReference>
<protein>
    <recommendedName>
        <fullName evidence="4">alpha-amylase</fullName>
        <ecNumber evidence="4">3.2.1.1</ecNumber>
    </recommendedName>
</protein>
<keyword evidence="8" id="KW-1015">Disulfide bond</keyword>
<evidence type="ECO:0000256" key="8">
    <source>
        <dbReference type="ARBA" id="ARBA00023157"/>
    </source>
</evidence>
<dbReference type="EC" id="3.2.1.1" evidence="4"/>
<keyword evidence="11" id="KW-0326">Glycosidase</keyword>
<evidence type="ECO:0000256" key="4">
    <source>
        <dbReference type="ARBA" id="ARBA00012595"/>
    </source>
</evidence>
<evidence type="ECO:0000259" key="12">
    <source>
        <dbReference type="SMART" id="SM00642"/>
    </source>
</evidence>
<dbReference type="InterPro" id="IPR017853">
    <property type="entry name" value="GH"/>
</dbReference>
<dbReference type="Pfam" id="PF09260">
    <property type="entry name" value="A_amylase_dom_C"/>
    <property type="match status" value="1"/>
</dbReference>
<evidence type="ECO:0000256" key="6">
    <source>
        <dbReference type="ARBA" id="ARBA00022729"/>
    </source>
</evidence>
<dbReference type="Gene3D" id="2.60.40.1180">
    <property type="entry name" value="Golgi alpha-mannosidase II"/>
    <property type="match status" value="1"/>
</dbReference>
<feature type="domain" description="Glycosyl hydrolase family 13 catalytic" evidence="12">
    <location>
        <begin position="267"/>
        <end position="592"/>
    </location>
</feature>
<accession>A0A9W4WMQ1</accession>
<keyword evidence="14" id="KW-1185">Reference proteome</keyword>
<evidence type="ECO:0000313" key="13">
    <source>
        <dbReference type="EMBL" id="CAI2165413.1"/>
    </source>
</evidence>
<dbReference type="Gene3D" id="3.20.20.80">
    <property type="entry name" value="Glycosidases"/>
    <property type="match status" value="2"/>
</dbReference>
<keyword evidence="6" id="KW-0732">Signal</keyword>
<evidence type="ECO:0000256" key="3">
    <source>
        <dbReference type="ARBA" id="ARBA00008061"/>
    </source>
</evidence>
<comment type="similarity">
    <text evidence="3">Belongs to the glycosyl hydrolase 13 family.</text>
</comment>
<comment type="caution">
    <text evidence="13">The sequence shown here is derived from an EMBL/GenBank/DDBJ whole genome shotgun (WGS) entry which is preliminary data.</text>
</comment>
<organism evidence="13 14">
    <name type="scientific">Funneliformis geosporum</name>
    <dbReference type="NCBI Taxonomy" id="1117311"/>
    <lineage>
        <taxon>Eukaryota</taxon>
        <taxon>Fungi</taxon>
        <taxon>Fungi incertae sedis</taxon>
        <taxon>Mucoromycota</taxon>
        <taxon>Glomeromycotina</taxon>
        <taxon>Glomeromycetes</taxon>
        <taxon>Glomerales</taxon>
        <taxon>Glomeraceae</taxon>
        <taxon>Funneliformis</taxon>
    </lineage>
</organism>
<keyword evidence="10" id="KW-0119">Carbohydrate metabolism</keyword>
<dbReference type="SMART" id="SM00642">
    <property type="entry name" value="Aamy"/>
    <property type="match status" value="1"/>
</dbReference>
<evidence type="ECO:0000256" key="5">
    <source>
        <dbReference type="ARBA" id="ARBA00022723"/>
    </source>
</evidence>
<dbReference type="Proteomes" id="UP001153678">
    <property type="component" value="Unassembled WGS sequence"/>
</dbReference>
<evidence type="ECO:0000256" key="11">
    <source>
        <dbReference type="ARBA" id="ARBA00023295"/>
    </source>
</evidence>
<comment type="catalytic activity">
    <reaction evidence="1">
        <text>Endohydrolysis of (1-&gt;4)-alpha-D-glucosidic linkages in polysaccharides containing three or more (1-&gt;4)-alpha-linked D-glucose units.</text>
        <dbReference type="EC" id="3.2.1.1"/>
    </reaction>
</comment>
<dbReference type="SUPFAM" id="SSF51445">
    <property type="entry name" value="(Trans)glycosidases"/>
    <property type="match status" value="1"/>
</dbReference>
<evidence type="ECO:0000256" key="1">
    <source>
        <dbReference type="ARBA" id="ARBA00000548"/>
    </source>
</evidence>
<dbReference type="OrthoDB" id="1740265at2759"/>
<comment type="cofactor">
    <cofactor evidence="2">
        <name>Ca(2+)</name>
        <dbReference type="ChEBI" id="CHEBI:29108"/>
    </cofactor>
</comment>
<dbReference type="GO" id="GO:0016052">
    <property type="term" value="P:carbohydrate catabolic process"/>
    <property type="evidence" value="ECO:0007669"/>
    <property type="project" value="InterPro"/>
</dbReference>
<evidence type="ECO:0000256" key="7">
    <source>
        <dbReference type="ARBA" id="ARBA00022801"/>
    </source>
</evidence>
<dbReference type="InterPro" id="IPR015340">
    <property type="entry name" value="A_amylase_C_dom"/>
</dbReference>
<keyword evidence="7" id="KW-0378">Hydrolase</keyword>
<dbReference type="PANTHER" id="PTHR10357">
    <property type="entry name" value="ALPHA-AMYLASE FAMILY MEMBER"/>
    <property type="match status" value="1"/>
</dbReference>
<dbReference type="CDD" id="cd11319">
    <property type="entry name" value="AmyAc_euk_AmyA"/>
    <property type="match status" value="1"/>
</dbReference>
<proteinExistence type="inferred from homology"/>
<dbReference type="PANTHER" id="PTHR10357:SF215">
    <property type="entry name" value="ALPHA-AMYLASE 1"/>
    <property type="match status" value="1"/>
</dbReference>
<reference evidence="13" key="1">
    <citation type="submission" date="2022-08" db="EMBL/GenBank/DDBJ databases">
        <authorList>
            <person name="Kallberg Y."/>
            <person name="Tangrot J."/>
            <person name="Rosling A."/>
        </authorList>
    </citation>
    <scope>NUCLEOTIDE SEQUENCE</scope>
    <source>
        <strain evidence="13">Wild A</strain>
    </source>
</reference>
<sequence length="700" mass="80320">MSPVARDGTAVSENQLLNNLDWSCRIKEIWNFQFRDNPHDQKAAKKIQTWFRETQERRKRSVRDPILEKIYNEISNFCQEFAVKQKGEIAVRKYNLLLRGSTVDTIVELIKLQSIMDKNNNYLGKLKKRGYDLEKCVELEEELKYVQQEVDQLLDSLSITENMEKHEEADVEWLENELQQATSVIDRVLEWIEEYESLNSLAIFCPSEQYGCAWPQLRAKSKREKEMKSAPKYSIAFTLATLLLLSAAPYLSLARTAAEWRTRTIYQLLTDRFAQTPGQENPQLCSNNENEYEIRHYCGGTFSGIINKLDYIKDLGFDAFWISPVVKQVEGETRYGVGWHGYWAQDLYQINPHFGTADELKKLIKAAHEKDIWVMIDVVPNHMGPQDGKTPWTEEYVKIYNPFNKIENFHYYCDINNPGDQGNVEYCSLGGDLPLPDLDTENPVVASELNKWINWLVKEFGFDGIRIDTAKHVRHSFWDAFTQSSGVFSIGEVADSNAGFVGSYQGHMDRNFIDGHDQPRFNHLTQDKVLVRNALTFIMLIDGIPIIYQGTEQEFTGRSTGSDPFNREALWPSSYSQSSPSYKFIATLNSFRKALPGTFFSSLSIEAWIDEHIYAFIKGKALIITSNYGGNNPNRDLVIQGNGRWPVGDVLVNIVRCEEKITIDESHNVPVRINGEPKVLYPEKDLKGLGICKNADLKIT</sequence>
<evidence type="ECO:0000256" key="2">
    <source>
        <dbReference type="ARBA" id="ARBA00001913"/>
    </source>
</evidence>
<gene>
    <name evidence="13" type="ORF">FWILDA_LOCUS2060</name>
</gene>
<dbReference type="InterPro" id="IPR013780">
    <property type="entry name" value="Glyco_hydro_b"/>
</dbReference>
<dbReference type="Pfam" id="PF00128">
    <property type="entry name" value="Alpha-amylase"/>
    <property type="match status" value="2"/>
</dbReference>
<evidence type="ECO:0000313" key="14">
    <source>
        <dbReference type="Proteomes" id="UP001153678"/>
    </source>
</evidence>
<evidence type="ECO:0000256" key="9">
    <source>
        <dbReference type="ARBA" id="ARBA00023180"/>
    </source>
</evidence>
<keyword evidence="9" id="KW-0325">Glycoprotein</keyword>
<dbReference type="GO" id="GO:0005509">
    <property type="term" value="F:calcium ion binding"/>
    <property type="evidence" value="ECO:0007669"/>
    <property type="project" value="InterPro"/>
</dbReference>
<keyword evidence="5" id="KW-0479">Metal-binding</keyword>
<dbReference type="InterPro" id="IPR006047">
    <property type="entry name" value="GH13_cat_dom"/>
</dbReference>